<dbReference type="HOGENOM" id="CLU_709300_0_0_10"/>
<dbReference type="GO" id="GO:0016813">
    <property type="term" value="F:hydrolase activity, acting on carbon-nitrogen (but not peptide) bonds, in linear amidines"/>
    <property type="evidence" value="ECO:0007669"/>
    <property type="project" value="UniProtKB-ARBA"/>
</dbReference>
<reference evidence="1 2" key="1">
    <citation type="journal article" date="2011" name="Stand. Genomic Sci.">
        <title>Complete genome sequence of Haliscomenobacter hydrossis type strain (O).</title>
        <authorList>
            <consortium name="US DOE Joint Genome Institute (JGI-PGF)"/>
            <person name="Daligault H."/>
            <person name="Lapidus A."/>
            <person name="Zeytun A."/>
            <person name="Nolan M."/>
            <person name="Lucas S."/>
            <person name="Del Rio T.G."/>
            <person name="Tice H."/>
            <person name="Cheng J.F."/>
            <person name="Tapia R."/>
            <person name="Han C."/>
            <person name="Goodwin L."/>
            <person name="Pitluck S."/>
            <person name="Liolios K."/>
            <person name="Pagani I."/>
            <person name="Ivanova N."/>
            <person name="Huntemann M."/>
            <person name="Mavromatis K."/>
            <person name="Mikhailova N."/>
            <person name="Pati A."/>
            <person name="Chen A."/>
            <person name="Palaniappan K."/>
            <person name="Land M."/>
            <person name="Hauser L."/>
            <person name="Brambilla E.M."/>
            <person name="Rohde M."/>
            <person name="Verbarg S."/>
            <person name="Goker M."/>
            <person name="Bristow J."/>
            <person name="Eisen J.A."/>
            <person name="Markowitz V."/>
            <person name="Hugenholtz P."/>
            <person name="Kyrpides N.C."/>
            <person name="Klenk H.P."/>
            <person name="Woyke T."/>
        </authorList>
    </citation>
    <scope>NUCLEOTIDE SEQUENCE [LARGE SCALE GENOMIC DNA]</scope>
    <source>
        <strain evidence="2">ATCC 27775 / DSM 1100 / LMG 10767 / O</strain>
    </source>
</reference>
<accession>F4KXX5</accession>
<dbReference type="KEGG" id="hhy:Halhy_4801"/>
<keyword evidence="2" id="KW-1185">Reference proteome</keyword>
<dbReference type="STRING" id="760192.Halhy_4801"/>
<dbReference type="Gene3D" id="3.40.800.10">
    <property type="entry name" value="Ureohydrolase domain"/>
    <property type="match status" value="1"/>
</dbReference>
<dbReference type="InterPro" id="IPR006035">
    <property type="entry name" value="Ureohydrolase"/>
</dbReference>
<dbReference type="Proteomes" id="UP000008461">
    <property type="component" value="Chromosome"/>
</dbReference>
<dbReference type="SUPFAM" id="SSF52768">
    <property type="entry name" value="Arginase/deacetylase"/>
    <property type="match status" value="1"/>
</dbReference>
<evidence type="ECO:0000313" key="1">
    <source>
        <dbReference type="EMBL" id="AEE52634.1"/>
    </source>
</evidence>
<reference key="2">
    <citation type="submission" date="2011-04" db="EMBL/GenBank/DDBJ databases">
        <title>Complete sequence of chromosome of Haliscomenobacter hydrossis DSM 1100.</title>
        <authorList>
            <consortium name="US DOE Joint Genome Institute (JGI-PGF)"/>
            <person name="Lucas S."/>
            <person name="Han J."/>
            <person name="Lapidus A."/>
            <person name="Bruce D."/>
            <person name="Goodwin L."/>
            <person name="Pitluck S."/>
            <person name="Peters L."/>
            <person name="Kyrpides N."/>
            <person name="Mavromatis K."/>
            <person name="Ivanova N."/>
            <person name="Ovchinnikova G."/>
            <person name="Pagani I."/>
            <person name="Daligault H."/>
            <person name="Detter J.C."/>
            <person name="Han C."/>
            <person name="Land M."/>
            <person name="Hauser L."/>
            <person name="Markowitz V."/>
            <person name="Cheng J.-F."/>
            <person name="Hugenholtz P."/>
            <person name="Woyke T."/>
            <person name="Wu D."/>
            <person name="Verbarg S."/>
            <person name="Frueling A."/>
            <person name="Brambilla E."/>
            <person name="Klenk H.-P."/>
            <person name="Eisen J.A."/>
        </authorList>
    </citation>
    <scope>NUCLEOTIDE SEQUENCE</scope>
    <source>
        <strain>DSM 1100</strain>
    </source>
</reference>
<dbReference type="AlphaFoldDB" id="F4KXX5"/>
<evidence type="ECO:0000313" key="2">
    <source>
        <dbReference type="Proteomes" id="UP000008461"/>
    </source>
</evidence>
<dbReference type="eggNOG" id="COG0010">
    <property type="taxonomic scope" value="Bacteria"/>
</dbReference>
<dbReference type="GO" id="GO:0046872">
    <property type="term" value="F:metal ion binding"/>
    <property type="evidence" value="ECO:0007669"/>
    <property type="project" value="InterPro"/>
</dbReference>
<dbReference type="Pfam" id="PF00491">
    <property type="entry name" value="Arginase"/>
    <property type="match status" value="1"/>
</dbReference>
<protein>
    <submittedName>
        <fullName evidence="1">Formiminoglutamase-related protein</fullName>
    </submittedName>
</protein>
<sequence>MVLIQHPFVTFRLYTNPRLVVTSLVNIVIMLDNWLSPIAHSALALPNLEEDHLGKCIQIHTEGNFPDLHGIQIAIIALNEKEGLALRKALYPMSFPFEGLHIADLGTIRKCSPEFIMPVLIELHESDILPILIGSDPALLQIQYKGLQHEVQHINMVAIDELIRLSVPAEDKSPDLFNEIVFQEKSKLFHLGIIGCQTHFTLPSTYRLMEELHFDYIRLGTAKASLAEVEPIIRDADLLSFQMAALKQCEAPGQDNPSPSGFNVEEACQLSRYAGMSEKVKSFGIFGYKASLDRKAQTANVLAQLIWYFLDGLNNRKGDFPVTTEGLTEYIVELKTLDFTVTFWKSQRSGRWWLQVPVKTAKKHQRHRLIPCSYNDYKMASQDELPDRLVNAFKRFL</sequence>
<proteinExistence type="predicted"/>
<organism evidence="1 2">
    <name type="scientific">Haliscomenobacter hydrossis (strain ATCC 27775 / DSM 1100 / LMG 10767 / O)</name>
    <dbReference type="NCBI Taxonomy" id="760192"/>
    <lineage>
        <taxon>Bacteria</taxon>
        <taxon>Pseudomonadati</taxon>
        <taxon>Bacteroidota</taxon>
        <taxon>Saprospiria</taxon>
        <taxon>Saprospirales</taxon>
        <taxon>Haliscomenobacteraceae</taxon>
        <taxon>Haliscomenobacter</taxon>
    </lineage>
</organism>
<name>F4KXX5_HALH1</name>
<dbReference type="EMBL" id="CP002691">
    <property type="protein sequence ID" value="AEE52634.1"/>
    <property type="molecule type" value="Genomic_DNA"/>
</dbReference>
<dbReference type="InterPro" id="IPR023696">
    <property type="entry name" value="Ureohydrolase_dom_sf"/>
</dbReference>
<dbReference type="OrthoDB" id="931936at2"/>
<gene>
    <name evidence="1" type="ordered locus">Halhy_4801</name>
</gene>